<dbReference type="NCBIfam" id="TIGR00087">
    <property type="entry name" value="surE"/>
    <property type="match status" value="1"/>
</dbReference>
<dbReference type="GO" id="GO:0016787">
    <property type="term" value="F:hydrolase activity"/>
    <property type="evidence" value="ECO:0007669"/>
    <property type="project" value="InterPro"/>
</dbReference>
<organism evidence="2 3">
    <name type="scientific">Planoprotostelium fungivorum</name>
    <dbReference type="NCBI Taxonomy" id="1890364"/>
    <lineage>
        <taxon>Eukaryota</taxon>
        <taxon>Amoebozoa</taxon>
        <taxon>Evosea</taxon>
        <taxon>Variosea</taxon>
        <taxon>Cavosteliida</taxon>
        <taxon>Cavosteliaceae</taxon>
        <taxon>Planoprotostelium</taxon>
    </lineage>
</organism>
<evidence type="ECO:0000259" key="1">
    <source>
        <dbReference type="Pfam" id="PF01975"/>
    </source>
</evidence>
<keyword evidence="3" id="KW-1185">Reference proteome</keyword>
<dbReference type="InterPro" id="IPR002828">
    <property type="entry name" value="SurE-like_Pase/nucleotidase"/>
</dbReference>
<comment type="caution">
    <text evidence="2">The sequence shown here is derived from an EMBL/GenBank/DDBJ whole genome shotgun (WGS) entry which is preliminary data.</text>
</comment>
<name>A0A2P6P085_9EUKA</name>
<dbReference type="InterPro" id="IPR036523">
    <property type="entry name" value="SurE-like_sf"/>
</dbReference>
<dbReference type="OrthoDB" id="202825at2759"/>
<dbReference type="Gene3D" id="3.40.1210.10">
    <property type="entry name" value="Survival protein SurE-like phosphatase/nucleotidase"/>
    <property type="match status" value="1"/>
</dbReference>
<protein>
    <recommendedName>
        <fullName evidence="1">Survival protein SurE-like phosphatase/nucleotidase domain-containing protein</fullName>
    </recommendedName>
</protein>
<evidence type="ECO:0000313" key="2">
    <source>
        <dbReference type="EMBL" id="PRP89604.1"/>
    </source>
</evidence>
<gene>
    <name evidence="2" type="ORF">PROFUN_00868</name>
</gene>
<dbReference type="InParanoid" id="A0A2P6P085"/>
<dbReference type="Proteomes" id="UP000241769">
    <property type="component" value="Unassembled WGS sequence"/>
</dbReference>
<dbReference type="PANTHER" id="PTHR47551">
    <property type="entry name" value="TUBULIN--TYROSINE LIGASE PBY1-RELATED"/>
    <property type="match status" value="1"/>
</dbReference>
<feature type="domain" description="Survival protein SurE-like phosphatase/nucleotidase" evidence="1">
    <location>
        <begin position="3"/>
        <end position="222"/>
    </location>
</feature>
<dbReference type="AlphaFoldDB" id="A0A2P6P085"/>
<accession>A0A2P6P085</accession>
<dbReference type="STRING" id="1890364.A0A2P6P085"/>
<dbReference type="Pfam" id="PF01975">
    <property type="entry name" value="SurE"/>
    <property type="match status" value="1"/>
</dbReference>
<dbReference type="EMBL" id="MDYQ01000002">
    <property type="protein sequence ID" value="PRP89604.1"/>
    <property type="molecule type" value="Genomic_DNA"/>
</dbReference>
<dbReference type="SUPFAM" id="SSF64167">
    <property type="entry name" value="SurE-like"/>
    <property type="match status" value="1"/>
</dbReference>
<dbReference type="PANTHER" id="PTHR47551:SF1">
    <property type="entry name" value="TUBULIN--TYROSINE LIGASE PBY1-RELATED"/>
    <property type="match status" value="1"/>
</dbReference>
<dbReference type="InterPro" id="IPR027746">
    <property type="entry name" value="TTL"/>
</dbReference>
<reference evidence="2 3" key="1">
    <citation type="journal article" date="2018" name="Genome Biol. Evol.">
        <title>Multiple Roots of Fruiting Body Formation in Amoebozoa.</title>
        <authorList>
            <person name="Hillmann F."/>
            <person name="Forbes G."/>
            <person name="Novohradska S."/>
            <person name="Ferling I."/>
            <person name="Riege K."/>
            <person name="Groth M."/>
            <person name="Westermann M."/>
            <person name="Marz M."/>
            <person name="Spaller T."/>
            <person name="Winckler T."/>
            <person name="Schaap P."/>
            <person name="Glockner G."/>
        </authorList>
    </citation>
    <scope>NUCLEOTIDE SEQUENCE [LARGE SCALE GENOMIC DNA]</scope>
    <source>
        <strain evidence="2 3">Jena</strain>
    </source>
</reference>
<dbReference type="GO" id="GO:0000932">
    <property type="term" value="C:P-body"/>
    <property type="evidence" value="ECO:0007669"/>
    <property type="project" value="TreeGrafter"/>
</dbReference>
<proteinExistence type="predicted"/>
<sequence length="350" mass="38150">MRVLLSNDDGPPGTDSPFIVGLVGEMVKKGWNVSVVIPSSQKSWISKAFQIRDQVHASFIYPTLDNKIGPYDALHQPRGVRDGELGEWILLDGTPATCVNIGIHHFSKEPFDLVVSGPNYGRNTSNAFSLSSGTIGGAMEGSLCGIKSIAISYAIVDKPIPQHSIYVSQTAVADRIAVQLIEKLYASWPKDSADLYSINIPLVHQLSDQSKIQWTNLYRGRYGRLFKATQPDHPSISKITTTPQDESTREGSMTFRVTLTVVDREARAVGPGGVLPNGEGPSKPVDVSDDRLTFVFAPDIKMLIDPRSDLPDDCDAWAIQNGIISVTALKTGFEQVPIHIAKNITELGKL</sequence>
<evidence type="ECO:0000313" key="3">
    <source>
        <dbReference type="Proteomes" id="UP000241769"/>
    </source>
</evidence>